<dbReference type="RefSeq" id="WP_079712687.1">
    <property type="nucleotide sequence ID" value="NZ_FUZC01000005.1"/>
</dbReference>
<sequence>MKNPIPYGRQNITEEDIEAVVNTLKSDYLTQGPRIAEFEDDFSDYVGSKYAVAVSNGTAALHLCAIALNIRPGDKVITTSITFAASANCVRYCGGEVVFADIDPETYLLDINKVRELLENAPQGTYKGVIPVDFAGRAVNLQEFKQLAEEYDLWIIEDSCHAPGGYFIDSKDQKQLCGNGEFADLAIFSFHPVKHIASGEGGMITTNDKKLYEKLLQLRTHGIVKDDNKYINTPDFANGFTVNSSVDETYPAWYMEMHDLGYNYRLTDFQAALASSQLKRADEGLEKRSVIASRYQEAFKNKYFIKGQSGVIDGHAYHLYVLEVEDRLGLYNYLRENQIFSQIHYIPCHLMPYYREFGWKEGDLPVAEKYYKTCISLPIYPTLLKEEQEYVIEKINSFYED</sequence>
<dbReference type="STRING" id="447422.SAMN05660903_01585"/>
<dbReference type="EMBL" id="LKTS01000045">
    <property type="protein sequence ID" value="PKD16746.1"/>
    <property type="molecule type" value="Genomic_DNA"/>
</dbReference>
<dbReference type="NCBIfam" id="TIGR03588">
    <property type="entry name" value="PseC"/>
    <property type="match status" value="1"/>
</dbReference>
<dbReference type="OrthoDB" id="9804264at2"/>
<dbReference type="InterPro" id="IPR000653">
    <property type="entry name" value="DegT/StrS_aminotransferase"/>
</dbReference>
<dbReference type="GO" id="GO:0008483">
    <property type="term" value="F:transaminase activity"/>
    <property type="evidence" value="ECO:0007669"/>
    <property type="project" value="TreeGrafter"/>
</dbReference>
<dbReference type="Gene3D" id="3.90.1150.10">
    <property type="entry name" value="Aspartate Aminotransferase, domain 1"/>
    <property type="match status" value="1"/>
</dbReference>
<comment type="similarity">
    <text evidence="1 4">Belongs to the DegT/DnrJ/EryC1 family.</text>
</comment>
<evidence type="ECO:0000256" key="4">
    <source>
        <dbReference type="RuleBase" id="RU004508"/>
    </source>
</evidence>
<organism evidence="5 6">
    <name type="scientific">Salegentibacter salinarum</name>
    <dbReference type="NCBI Taxonomy" id="447422"/>
    <lineage>
        <taxon>Bacteria</taxon>
        <taxon>Pseudomonadati</taxon>
        <taxon>Bacteroidota</taxon>
        <taxon>Flavobacteriia</taxon>
        <taxon>Flavobacteriales</taxon>
        <taxon>Flavobacteriaceae</taxon>
        <taxon>Salegentibacter</taxon>
    </lineage>
</organism>
<dbReference type="PANTHER" id="PTHR30244">
    <property type="entry name" value="TRANSAMINASE"/>
    <property type="match status" value="1"/>
</dbReference>
<evidence type="ECO:0000256" key="2">
    <source>
        <dbReference type="PIRSR" id="PIRSR000390-1"/>
    </source>
</evidence>
<dbReference type="InterPro" id="IPR015424">
    <property type="entry name" value="PyrdxlP-dep_Trfase"/>
</dbReference>
<gene>
    <name evidence="5" type="ORF">APR41_08035</name>
</gene>
<evidence type="ECO:0000313" key="6">
    <source>
        <dbReference type="Proteomes" id="UP000232673"/>
    </source>
</evidence>
<reference evidence="5 6" key="1">
    <citation type="submission" date="2015-10" db="EMBL/GenBank/DDBJ databases">
        <title>Draft genome sequence of Salegentibacter salinarum KCTC 12975.</title>
        <authorList>
            <person name="Lin W."/>
            <person name="Zheng Q."/>
        </authorList>
    </citation>
    <scope>NUCLEOTIDE SEQUENCE [LARGE SCALE GENOMIC DNA]</scope>
    <source>
        <strain evidence="5 6">KCTC 12975</strain>
    </source>
</reference>
<protein>
    <submittedName>
        <fullName evidence="5">UDP-4-amino-4, 6-dideoxy-N-acetyl-beta-L-altrosamine transaminase</fullName>
    </submittedName>
</protein>
<dbReference type="Pfam" id="PF01041">
    <property type="entry name" value="DegT_DnrJ_EryC1"/>
    <property type="match status" value="1"/>
</dbReference>
<evidence type="ECO:0000313" key="5">
    <source>
        <dbReference type="EMBL" id="PKD16746.1"/>
    </source>
</evidence>
<dbReference type="InterPro" id="IPR015421">
    <property type="entry name" value="PyrdxlP-dep_Trfase_major"/>
</dbReference>
<dbReference type="PANTHER" id="PTHR30244:SF34">
    <property type="entry name" value="DTDP-4-AMINO-4,6-DIDEOXYGALACTOSE TRANSAMINASE"/>
    <property type="match status" value="1"/>
</dbReference>
<accession>A0A2N0TPW3</accession>
<evidence type="ECO:0000256" key="3">
    <source>
        <dbReference type="PIRSR" id="PIRSR000390-2"/>
    </source>
</evidence>
<dbReference type="InterPro" id="IPR015422">
    <property type="entry name" value="PyrdxlP-dep_Trfase_small"/>
</dbReference>
<proteinExistence type="inferred from homology"/>
<feature type="modified residue" description="N6-(pyridoxal phosphate)lysine" evidence="3">
    <location>
        <position position="194"/>
    </location>
</feature>
<comment type="caution">
    <text evidence="5">The sequence shown here is derived from an EMBL/GenBank/DDBJ whole genome shotgun (WGS) entry which is preliminary data.</text>
</comment>
<dbReference type="SUPFAM" id="SSF53383">
    <property type="entry name" value="PLP-dependent transferases"/>
    <property type="match status" value="1"/>
</dbReference>
<evidence type="ECO:0000256" key="1">
    <source>
        <dbReference type="ARBA" id="ARBA00037999"/>
    </source>
</evidence>
<dbReference type="Gene3D" id="3.40.640.10">
    <property type="entry name" value="Type I PLP-dependent aspartate aminotransferase-like (Major domain)"/>
    <property type="match status" value="1"/>
</dbReference>
<dbReference type="GO" id="GO:0000271">
    <property type="term" value="P:polysaccharide biosynthetic process"/>
    <property type="evidence" value="ECO:0007669"/>
    <property type="project" value="TreeGrafter"/>
</dbReference>
<dbReference type="Proteomes" id="UP000232673">
    <property type="component" value="Unassembled WGS sequence"/>
</dbReference>
<keyword evidence="3 4" id="KW-0663">Pyridoxal phosphate</keyword>
<feature type="active site" description="Proton acceptor" evidence="2">
    <location>
        <position position="194"/>
    </location>
</feature>
<keyword evidence="6" id="KW-1185">Reference proteome</keyword>
<dbReference type="GO" id="GO:0030170">
    <property type="term" value="F:pyridoxal phosphate binding"/>
    <property type="evidence" value="ECO:0007669"/>
    <property type="project" value="TreeGrafter"/>
</dbReference>
<name>A0A2N0TPW3_9FLAO</name>
<dbReference type="AlphaFoldDB" id="A0A2N0TPW3"/>
<dbReference type="InterPro" id="IPR020026">
    <property type="entry name" value="PseC"/>
</dbReference>
<dbReference type="CDD" id="cd00616">
    <property type="entry name" value="AHBA_syn"/>
    <property type="match status" value="1"/>
</dbReference>
<dbReference type="PIRSF" id="PIRSF000390">
    <property type="entry name" value="PLP_StrS"/>
    <property type="match status" value="1"/>
</dbReference>